<sequence>MSNFGGINWLELTVLGAGLGTRANRPVWLQEMFGLRTRRERNMQQGRGSSRRARGWRGIEGDDDSDNNDDGSDHYEEDDTDSDYTPEDEDFETSRCDEATSQENEITLADHPLGEKLRCTTAANPASCRFGRVQPGQPVNALLMLAGREMNVTGKSNFSRAEQCHMGSKYLPLHGRKVVDQMNSRTYTGQFSADGSLFVAGFQDQRIKIYNLEKGWKVQKDVICRNLRWTVTDTALSPDQRFLVYASINPIIHLVNVGNESAGVQSLANITDIHEGLDLSVDPNLDTMFGIWSLQFSHDGREIVAGANDKCIYIYDMEAQRSTSRVMAHNDDVNAVVFADNSCNVIYSGSDDSKCKVWDRRCFSQRSRPAGILEGHLEGITFLDTLGDGQYFISNSKDQTLKLWDVRKMTSNTPRNGSKKIPTLRWDYRWDEYPGRGKNLKHPYDVSIMTYTGHRVLKTLIRCYFSPAYSTGQKYIYTGSADGMVYIFDVVTGKLISRLRSHRDPVRDVSWHPTQAMLVTSSWDGQLAKWVYSPDEVVQIPPARCYYD</sequence>
<dbReference type="FunFam" id="2.130.10.10:FF:000492">
    <property type="entry name" value="LEC14B homolog isoform X2"/>
    <property type="match status" value="1"/>
</dbReference>
<dbReference type="InterPro" id="IPR051859">
    <property type="entry name" value="DCAF"/>
</dbReference>
<gene>
    <name evidence="6" type="ORF">R1flu_006133</name>
</gene>
<dbReference type="InterPro" id="IPR001680">
    <property type="entry name" value="WD40_rpt"/>
</dbReference>
<comment type="similarity">
    <text evidence="3">Belongs to the WD repeat LEC14B family.</text>
</comment>
<dbReference type="PROSITE" id="PS50294">
    <property type="entry name" value="WD_REPEATS_REGION"/>
    <property type="match status" value="3"/>
</dbReference>
<evidence type="ECO:0000256" key="1">
    <source>
        <dbReference type="ARBA" id="ARBA00022574"/>
    </source>
</evidence>
<evidence type="ECO:0000256" key="2">
    <source>
        <dbReference type="ARBA" id="ARBA00022737"/>
    </source>
</evidence>
<evidence type="ECO:0000256" key="5">
    <source>
        <dbReference type="SAM" id="MobiDB-lite"/>
    </source>
</evidence>
<feature type="repeat" description="WD" evidence="4">
    <location>
        <begin position="326"/>
        <end position="359"/>
    </location>
</feature>
<dbReference type="SUPFAM" id="SSF50978">
    <property type="entry name" value="WD40 repeat-like"/>
    <property type="match status" value="1"/>
</dbReference>
<protein>
    <recommendedName>
        <fullName evidence="8">LEC14B homolog</fullName>
    </recommendedName>
</protein>
<dbReference type="PANTHER" id="PTHR19847:SF7">
    <property type="entry name" value="DDB1- AND CUL4-ASSOCIATED FACTOR 11"/>
    <property type="match status" value="1"/>
</dbReference>
<dbReference type="EMBL" id="JBHFFA010000003">
    <property type="protein sequence ID" value="KAL2634654.1"/>
    <property type="molecule type" value="Genomic_DNA"/>
</dbReference>
<dbReference type="FunFam" id="2.130.10.10:FF:000557">
    <property type="entry name" value="WD repeat protein"/>
    <property type="match status" value="1"/>
</dbReference>
<dbReference type="SMART" id="SM00320">
    <property type="entry name" value="WD40"/>
    <property type="match status" value="7"/>
</dbReference>
<organism evidence="6 7">
    <name type="scientific">Riccia fluitans</name>
    <dbReference type="NCBI Taxonomy" id="41844"/>
    <lineage>
        <taxon>Eukaryota</taxon>
        <taxon>Viridiplantae</taxon>
        <taxon>Streptophyta</taxon>
        <taxon>Embryophyta</taxon>
        <taxon>Marchantiophyta</taxon>
        <taxon>Marchantiopsida</taxon>
        <taxon>Marchantiidae</taxon>
        <taxon>Marchantiales</taxon>
        <taxon>Ricciaceae</taxon>
        <taxon>Riccia</taxon>
    </lineage>
</organism>
<feature type="repeat" description="WD" evidence="4">
    <location>
        <begin position="373"/>
        <end position="414"/>
    </location>
</feature>
<feature type="region of interest" description="Disordered" evidence="5">
    <location>
        <begin position="39"/>
        <end position="102"/>
    </location>
</feature>
<accession>A0ABD1YV58</accession>
<evidence type="ECO:0000313" key="7">
    <source>
        <dbReference type="Proteomes" id="UP001605036"/>
    </source>
</evidence>
<comment type="caution">
    <text evidence="6">The sequence shown here is derived from an EMBL/GenBank/DDBJ whole genome shotgun (WGS) entry which is preliminary data.</text>
</comment>
<proteinExistence type="inferred from homology"/>
<keyword evidence="2" id="KW-0677">Repeat</keyword>
<reference evidence="6 7" key="1">
    <citation type="submission" date="2024-09" db="EMBL/GenBank/DDBJ databases">
        <title>Chromosome-scale assembly of Riccia fluitans.</title>
        <authorList>
            <person name="Paukszto L."/>
            <person name="Sawicki J."/>
            <person name="Karawczyk K."/>
            <person name="Piernik-Szablinska J."/>
            <person name="Szczecinska M."/>
            <person name="Mazdziarz M."/>
        </authorList>
    </citation>
    <scope>NUCLEOTIDE SEQUENCE [LARGE SCALE GENOMIC DNA]</scope>
    <source>
        <strain evidence="6">Rf_01</strain>
        <tissue evidence="6">Aerial parts of the thallus</tissue>
    </source>
</reference>
<dbReference type="PROSITE" id="PS50082">
    <property type="entry name" value="WD_REPEATS_2"/>
    <property type="match status" value="3"/>
</dbReference>
<dbReference type="Gene3D" id="2.130.10.10">
    <property type="entry name" value="YVTN repeat-like/Quinoprotein amine dehydrogenase"/>
    <property type="match status" value="3"/>
</dbReference>
<evidence type="ECO:0000313" key="6">
    <source>
        <dbReference type="EMBL" id="KAL2634654.1"/>
    </source>
</evidence>
<feature type="compositionally biased region" description="Acidic residues" evidence="5">
    <location>
        <begin position="61"/>
        <end position="91"/>
    </location>
</feature>
<evidence type="ECO:0000256" key="3">
    <source>
        <dbReference type="ARBA" id="ARBA00061298"/>
    </source>
</evidence>
<dbReference type="PANTHER" id="PTHR19847">
    <property type="entry name" value="DDB1- AND CUL4-ASSOCIATED FACTOR 11"/>
    <property type="match status" value="1"/>
</dbReference>
<keyword evidence="7" id="KW-1185">Reference proteome</keyword>
<dbReference type="AlphaFoldDB" id="A0ABD1YV58"/>
<feature type="repeat" description="WD" evidence="4">
    <location>
        <begin position="499"/>
        <end position="530"/>
    </location>
</feature>
<dbReference type="Pfam" id="PF00400">
    <property type="entry name" value="WD40"/>
    <property type="match status" value="5"/>
</dbReference>
<dbReference type="InterPro" id="IPR036322">
    <property type="entry name" value="WD40_repeat_dom_sf"/>
</dbReference>
<name>A0ABD1YV58_9MARC</name>
<dbReference type="Proteomes" id="UP001605036">
    <property type="component" value="Unassembled WGS sequence"/>
</dbReference>
<keyword evidence="1 4" id="KW-0853">WD repeat</keyword>
<evidence type="ECO:0000256" key="4">
    <source>
        <dbReference type="PROSITE-ProRule" id="PRU00221"/>
    </source>
</evidence>
<dbReference type="InterPro" id="IPR015943">
    <property type="entry name" value="WD40/YVTN_repeat-like_dom_sf"/>
</dbReference>
<evidence type="ECO:0008006" key="8">
    <source>
        <dbReference type="Google" id="ProtNLM"/>
    </source>
</evidence>